<gene>
    <name evidence="2" type="ORF">Mgra_00005913</name>
</gene>
<dbReference type="Proteomes" id="UP000605970">
    <property type="component" value="Unassembled WGS sequence"/>
</dbReference>
<organism evidence="2 3">
    <name type="scientific">Meloidogyne graminicola</name>
    <dbReference type="NCBI Taxonomy" id="189291"/>
    <lineage>
        <taxon>Eukaryota</taxon>
        <taxon>Metazoa</taxon>
        <taxon>Ecdysozoa</taxon>
        <taxon>Nematoda</taxon>
        <taxon>Chromadorea</taxon>
        <taxon>Rhabditida</taxon>
        <taxon>Tylenchina</taxon>
        <taxon>Tylenchomorpha</taxon>
        <taxon>Tylenchoidea</taxon>
        <taxon>Meloidogynidae</taxon>
        <taxon>Meloidogyninae</taxon>
        <taxon>Meloidogyne</taxon>
    </lineage>
</organism>
<dbReference type="AlphaFoldDB" id="A0A8S9ZML0"/>
<feature type="non-terminal residue" evidence="2">
    <location>
        <position position="322"/>
    </location>
</feature>
<feature type="compositionally biased region" description="Basic and acidic residues" evidence="1">
    <location>
        <begin position="137"/>
        <end position="147"/>
    </location>
</feature>
<dbReference type="EMBL" id="JABEBT010000053">
    <property type="protein sequence ID" value="KAF7634664.1"/>
    <property type="molecule type" value="Genomic_DNA"/>
</dbReference>
<feature type="compositionally biased region" description="Acidic residues" evidence="1">
    <location>
        <begin position="177"/>
        <end position="214"/>
    </location>
</feature>
<feature type="compositionally biased region" description="Polar residues" evidence="1">
    <location>
        <begin position="148"/>
        <end position="159"/>
    </location>
</feature>
<proteinExistence type="predicted"/>
<evidence type="ECO:0000313" key="3">
    <source>
        <dbReference type="Proteomes" id="UP000605970"/>
    </source>
</evidence>
<feature type="compositionally biased region" description="Polar residues" evidence="1">
    <location>
        <begin position="80"/>
        <end position="102"/>
    </location>
</feature>
<comment type="caution">
    <text evidence="2">The sequence shown here is derived from an EMBL/GenBank/DDBJ whole genome shotgun (WGS) entry which is preliminary data.</text>
</comment>
<keyword evidence="3" id="KW-1185">Reference proteome</keyword>
<sequence>GKNKNKRNRQNSAGSNKFGSGPFNKKFKQDSPMNKGQQNQGMNKNKGGFAGGNKFDNRNEKSAGANKFGPGPFNKKFKQDNSVSNGQQNQSFNKNKGTSNGGSKFDERLVNEKSAFSVKKELMQSPDISTNKGAVHSPDKKKVKFDTLSDSSSGENELNASKKSDIVFDESGSLNDSDMEDESDFEDFEDEEDLDSLMDEEDDSLMEDEDDSLSLDEVKNGKKDAFLASKGVKTFADSKKEETTKKEISKKVELANKPVETKKVGEKPVEAKPAEENKMEEVGHDGYMFYCRSLAEFMRALPKKKEVEFRMEVEKLKLNFID</sequence>
<reference evidence="2" key="1">
    <citation type="journal article" date="2020" name="Ecol. Evol.">
        <title>Genome structure and content of the rice root-knot nematode (Meloidogyne graminicola).</title>
        <authorList>
            <person name="Phan N.T."/>
            <person name="Danchin E.G.J."/>
            <person name="Klopp C."/>
            <person name="Perfus-Barbeoch L."/>
            <person name="Kozlowski D.K."/>
            <person name="Koutsovoulos G.D."/>
            <person name="Lopez-Roques C."/>
            <person name="Bouchez O."/>
            <person name="Zahm M."/>
            <person name="Besnard G."/>
            <person name="Bellafiore S."/>
        </authorList>
    </citation>
    <scope>NUCLEOTIDE SEQUENCE</scope>
    <source>
        <strain evidence="2">VN-18</strain>
    </source>
</reference>
<evidence type="ECO:0000313" key="2">
    <source>
        <dbReference type="EMBL" id="KAF7634664.1"/>
    </source>
</evidence>
<evidence type="ECO:0000256" key="1">
    <source>
        <dbReference type="SAM" id="MobiDB-lite"/>
    </source>
</evidence>
<name>A0A8S9ZML0_9BILA</name>
<protein>
    <submittedName>
        <fullName evidence="2">JmjC domain-containing protein</fullName>
    </submittedName>
</protein>
<feature type="region of interest" description="Disordered" evidence="1">
    <location>
        <begin position="1"/>
        <end position="217"/>
    </location>
</feature>
<feature type="compositionally biased region" description="Low complexity" evidence="1">
    <location>
        <begin position="33"/>
        <end position="47"/>
    </location>
</feature>
<accession>A0A8S9ZML0</accession>